<keyword evidence="1" id="KW-0812">Transmembrane</keyword>
<organism evidence="2 3">
    <name type="scientific">Borrelia turicatae</name>
    <dbReference type="NCBI Taxonomy" id="142"/>
    <lineage>
        <taxon>Bacteria</taxon>
        <taxon>Pseudomonadati</taxon>
        <taxon>Spirochaetota</taxon>
        <taxon>Spirochaetia</taxon>
        <taxon>Spirochaetales</taxon>
        <taxon>Borreliaceae</taxon>
        <taxon>Borrelia</taxon>
    </lineage>
</organism>
<name>A0A172XCL8_BORTU</name>
<dbReference type="RefSeq" id="WP_020282320.1">
    <property type="nucleotide sequence ID" value="NZ_CP015630.1"/>
</dbReference>
<dbReference type="EMBL" id="CP015630">
    <property type="protein sequence ID" value="ANF34425.1"/>
    <property type="molecule type" value="Genomic_DNA"/>
</dbReference>
<reference evidence="2 3" key="1">
    <citation type="submission" date="2016-05" db="EMBL/GenBank/DDBJ databases">
        <title>Chromosome and linear plasmid sequence of a 2015 human isolate of tick-borne relapsing fever spirochete, Borrelia turicatae.</title>
        <authorList>
            <person name="Kingry L.C."/>
            <person name="Dhwani B."/>
            <person name="Replogle A."/>
            <person name="Sexton C."/>
            <person name="Rowe L."/>
            <person name="Stermole B.M."/>
            <person name="Christensen A.M."/>
            <person name="Schriefer M.E."/>
        </authorList>
    </citation>
    <scope>NUCLEOTIDE SEQUENCE [LARGE SCALE GENOMIC DNA]</scope>
    <source>
        <strain evidence="2 3">BTE5EL</strain>
        <plasmid evidence="2 3">lp159</plasmid>
    </source>
</reference>
<protein>
    <submittedName>
        <fullName evidence="2">Uncharacterized protein</fullName>
    </submittedName>
</protein>
<keyword evidence="1" id="KW-0472">Membrane</keyword>
<proteinExistence type="predicted"/>
<keyword evidence="2" id="KW-0614">Plasmid</keyword>
<dbReference type="AlphaFoldDB" id="A0A172XCL8"/>
<evidence type="ECO:0000256" key="1">
    <source>
        <dbReference type="SAM" id="Phobius"/>
    </source>
</evidence>
<keyword evidence="1" id="KW-1133">Transmembrane helix</keyword>
<feature type="transmembrane region" description="Helical" evidence="1">
    <location>
        <begin position="7"/>
        <end position="30"/>
    </location>
</feature>
<evidence type="ECO:0000313" key="2">
    <source>
        <dbReference type="EMBL" id="ANF34425.1"/>
    </source>
</evidence>
<gene>
    <name evidence="2" type="ORF">A7978_04765</name>
</gene>
<dbReference type="Proteomes" id="UP000264231">
    <property type="component" value="Plasmid lp159"/>
</dbReference>
<evidence type="ECO:0000313" key="3">
    <source>
        <dbReference type="Proteomes" id="UP000264231"/>
    </source>
</evidence>
<geneLocation type="plasmid" evidence="2 3">
    <name>lp159</name>
</geneLocation>
<accession>A0A172XCL8</accession>
<sequence>MFTHIPYILSIIYHMFLFYVLGVFLFPAVFKTCCNNDYYCYKEYLEWVKSGSISCIFLRDLMLIKDSLELYFSNFSMDTFTIKLSQGIC</sequence>